<evidence type="ECO:0000313" key="3">
    <source>
        <dbReference type="Proteomes" id="UP001152300"/>
    </source>
</evidence>
<proteinExistence type="predicted"/>
<organism evidence="2 3">
    <name type="scientific">Sclerotinia nivalis</name>
    <dbReference type="NCBI Taxonomy" id="352851"/>
    <lineage>
        <taxon>Eukaryota</taxon>
        <taxon>Fungi</taxon>
        <taxon>Dikarya</taxon>
        <taxon>Ascomycota</taxon>
        <taxon>Pezizomycotina</taxon>
        <taxon>Leotiomycetes</taxon>
        <taxon>Helotiales</taxon>
        <taxon>Sclerotiniaceae</taxon>
        <taxon>Sclerotinia</taxon>
    </lineage>
</organism>
<dbReference type="AlphaFoldDB" id="A0A9X0AP40"/>
<sequence>MGKLMSILDNDPHPTIQPGPTSATMICKGKLYAIKKALVLDALHLSAIHAEP</sequence>
<accession>A0A9X0AP40</accession>
<reference evidence="2" key="1">
    <citation type="submission" date="2022-11" db="EMBL/GenBank/DDBJ databases">
        <title>Genome Resource of Sclerotinia nivalis Strain SnTB1, a Plant Pathogen Isolated from American Ginseng.</title>
        <authorList>
            <person name="Fan S."/>
        </authorList>
    </citation>
    <scope>NUCLEOTIDE SEQUENCE</scope>
    <source>
        <strain evidence="2">SnTB1</strain>
    </source>
</reference>
<dbReference type="Proteomes" id="UP001152300">
    <property type="component" value="Unassembled WGS sequence"/>
</dbReference>
<feature type="region of interest" description="Disordered" evidence="1">
    <location>
        <begin position="1"/>
        <end position="20"/>
    </location>
</feature>
<keyword evidence="3" id="KW-1185">Reference proteome</keyword>
<comment type="caution">
    <text evidence="2">The sequence shown here is derived from an EMBL/GenBank/DDBJ whole genome shotgun (WGS) entry which is preliminary data.</text>
</comment>
<evidence type="ECO:0000313" key="2">
    <source>
        <dbReference type="EMBL" id="KAJ8066365.1"/>
    </source>
</evidence>
<gene>
    <name evidence="2" type="ORF">OCU04_005435</name>
</gene>
<protein>
    <submittedName>
        <fullName evidence="2">Uncharacterized protein</fullName>
    </submittedName>
</protein>
<dbReference type="EMBL" id="JAPEIS010000005">
    <property type="protein sequence ID" value="KAJ8066365.1"/>
    <property type="molecule type" value="Genomic_DNA"/>
</dbReference>
<evidence type="ECO:0000256" key="1">
    <source>
        <dbReference type="SAM" id="MobiDB-lite"/>
    </source>
</evidence>
<name>A0A9X0AP40_9HELO</name>